<organism evidence="2 3">
    <name type="scientific">Mycolicibacterium sediminis</name>
    <dbReference type="NCBI Taxonomy" id="1286180"/>
    <lineage>
        <taxon>Bacteria</taxon>
        <taxon>Bacillati</taxon>
        <taxon>Actinomycetota</taxon>
        <taxon>Actinomycetes</taxon>
        <taxon>Mycobacteriales</taxon>
        <taxon>Mycobacteriaceae</taxon>
        <taxon>Mycolicibacterium</taxon>
    </lineage>
</organism>
<dbReference type="EMBL" id="AP022588">
    <property type="protein sequence ID" value="BBY29941.1"/>
    <property type="molecule type" value="Genomic_DNA"/>
</dbReference>
<dbReference type="AlphaFoldDB" id="A0A7I7QUF3"/>
<evidence type="ECO:0000259" key="1">
    <source>
        <dbReference type="Pfam" id="PF18138"/>
    </source>
</evidence>
<protein>
    <recommendedName>
        <fullName evidence="1">Bacterial HORMA domain-containing protein</fullName>
    </recommendedName>
</protein>
<dbReference type="KEGG" id="msei:MSEDJ_40370"/>
<keyword evidence="3" id="KW-1185">Reference proteome</keyword>
<reference evidence="2 3" key="1">
    <citation type="journal article" date="2019" name="Emerg. Microbes Infect.">
        <title>Comprehensive subspecies identification of 175 nontuberculous mycobacteria species based on 7547 genomic profiles.</title>
        <authorList>
            <person name="Matsumoto Y."/>
            <person name="Kinjo T."/>
            <person name="Motooka D."/>
            <person name="Nabeya D."/>
            <person name="Jung N."/>
            <person name="Uechi K."/>
            <person name="Horii T."/>
            <person name="Iida T."/>
            <person name="Fujita J."/>
            <person name="Nakamura S."/>
        </authorList>
    </citation>
    <scope>NUCLEOTIDE SEQUENCE [LARGE SCALE GENOMIC DNA]</scope>
    <source>
        <strain evidence="2 3">JCM 17899</strain>
    </source>
</reference>
<feature type="domain" description="Bacterial HORMA" evidence="1">
    <location>
        <begin position="1"/>
        <end position="163"/>
    </location>
</feature>
<sequence>MTTSSTRSSTFTITNAREIAASVGADLRNLYSKYGDPDPGRIEKFTEELALYLKAGYLDYVQFGFRDGDRWVLKLQYTAVAGGYLRNDTPGNLPSAMAVIGHDFHSFLEQNSEFFALSPAERAAFKATLPTNRTPGTAPTAYRTISTTGVQFSNNGRGLDRTVYLDI</sequence>
<evidence type="ECO:0000313" key="3">
    <source>
        <dbReference type="Proteomes" id="UP000467193"/>
    </source>
</evidence>
<dbReference type="Pfam" id="PF18138">
    <property type="entry name" value="bacHORMA_1"/>
    <property type="match status" value="1"/>
</dbReference>
<evidence type="ECO:0000313" key="2">
    <source>
        <dbReference type="EMBL" id="BBY29941.1"/>
    </source>
</evidence>
<accession>A0A7I7QUF3</accession>
<proteinExistence type="predicted"/>
<gene>
    <name evidence="2" type="ORF">MSEDJ_40370</name>
</gene>
<name>A0A7I7QUF3_9MYCO</name>
<dbReference type="RefSeq" id="WP_163799089.1">
    <property type="nucleotide sequence ID" value="NZ_AP022588.1"/>
</dbReference>
<dbReference type="InterPro" id="IPR041162">
    <property type="entry name" value="Bact_HORMA_1"/>
</dbReference>
<dbReference type="Proteomes" id="UP000467193">
    <property type="component" value="Chromosome"/>
</dbReference>